<dbReference type="RefSeq" id="WP_113631357.1">
    <property type="nucleotide sequence ID" value="NZ_QHCV01000110.1"/>
</dbReference>
<keyword evidence="2" id="KW-1185">Reference proteome</keyword>
<gene>
    <name evidence="1" type="ORF">DLJ54_08855</name>
</gene>
<accession>A0A364V403</accession>
<proteinExistence type="predicted"/>
<protein>
    <submittedName>
        <fullName evidence="1">Uncharacterized protein</fullName>
    </submittedName>
</protein>
<name>A0A364V403_9CORY</name>
<reference evidence="1 2" key="1">
    <citation type="journal article" date="2018" name="Syst. Appl. Microbiol.">
        <title>Corynebacterium heidelbergense sp. nov., isolated from the preen glands of Egyptian geese (Alopochen aegyptiacus).</title>
        <authorList>
            <person name="Braun M.S."/>
            <person name="Wang E."/>
            <person name="Zimmermann S."/>
            <person name="Wink M."/>
        </authorList>
    </citation>
    <scope>NUCLEOTIDE SEQUENCE [LARGE SCALE GENOMIC DNA]</scope>
    <source>
        <strain evidence="1 2">647</strain>
    </source>
</reference>
<organism evidence="1 2">
    <name type="scientific">Corynebacterium heidelbergense</name>
    <dbReference type="NCBI Taxonomy" id="2055947"/>
    <lineage>
        <taxon>Bacteria</taxon>
        <taxon>Bacillati</taxon>
        <taxon>Actinomycetota</taxon>
        <taxon>Actinomycetes</taxon>
        <taxon>Mycobacteriales</taxon>
        <taxon>Corynebacteriaceae</taxon>
        <taxon>Corynebacterium</taxon>
    </lineage>
</organism>
<dbReference type="Proteomes" id="UP000251577">
    <property type="component" value="Unassembled WGS sequence"/>
</dbReference>
<dbReference type="EMBL" id="QHCV01000110">
    <property type="protein sequence ID" value="RAV31346.1"/>
    <property type="molecule type" value="Genomic_DNA"/>
</dbReference>
<dbReference type="AlphaFoldDB" id="A0A364V403"/>
<evidence type="ECO:0000313" key="2">
    <source>
        <dbReference type="Proteomes" id="UP000251577"/>
    </source>
</evidence>
<sequence>MLNMHDAINRHDFVGPLGQAVACGGNAAIGSLFFLMHKTVSTNNFWQPKTSYKRRLCDGSNTPTAAAKTASAA</sequence>
<evidence type="ECO:0000313" key="1">
    <source>
        <dbReference type="EMBL" id="RAV31346.1"/>
    </source>
</evidence>
<comment type="caution">
    <text evidence="1">The sequence shown here is derived from an EMBL/GenBank/DDBJ whole genome shotgun (WGS) entry which is preliminary data.</text>
</comment>